<keyword evidence="2 3" id="KW-0129">CBS domain</keyword>
<name>F3Z0U6_DESAF</name>
<dbReference type="Gene3D" id="3.10.580.10">
    <property type="entry name" value="CBS-domain"/>
    <property type="match status" value="1"/>
</dbReference>
<evidence type="ECO:0000256" key="3">
    <source>
        <dbReference type="PROSITE-ProRule" id="PRU00703"/>
    </source>
</evidence>
<organism evidence="5 6">
    <name type="scientific">Desulfocurvibacter africanus subsp. africanus str. Walvis Bay</name>
    <dbReference type="NCBI Taxonomy" id="690850"/>
    <lineage>
        <taxon>Bacteria</taxon>
        <taxon>Pseudomonadati</taxon>
        <taxon>Thermodesulfobacteriota</taxon>
        <taxon>Desulfovibrionia</taxon>
        <taxon>Desulfovibrionales</taxon>
        <taxon>Desulfovibrionaceae</taxon>
        <taxon>Desulfocurvibacter</taxon>
    </lineage>
</organism>
<dbReference type="RefSeq" id="WP_014260707.1">
    <property type="nucleotide sequence ID" value="NC_016629.1"/>
</dbReference>
<gene>
    <name evidence="5" type="ORF">Desaf_2709</name>
</gene>
<dbReference type="EMBL" id="CP003221">
    <property type="protein sequence ID" value="EGJ51024.1"/>
    <property type="molecule type" value="Genomic_DNA"/>
</dbReference>
<dbReference type="Gene3D" id="3.30.465.10">
    <property type="match status" value="1"/>
</dbReference>
<dbReference type="GO" id="GO:0050660">
    <property type="term" value="F:flavin adenine dinucleotide binding"/>
    <property type="evidence" value="ECO:0007669"/>
    <property type="project" value="InterPro"/>
</dbReference>
<protein>
    <submittedName>
        <fullName evidence="5">CBS domain containing protein</fullName>
    </submittedName>
</protein>
<dbReference type="InterPro" id="IPR036318">
    <property type="entry name" value="FAD-bd_PCMH-like_sf"/>
</dbReference>
<dbReference type="PANTHER" id="PTHR22777:SF17">
    <property type="entry name" value="UPF0053 PROTEIN SLL0260"/>
    <property type="match status" value="1"/>
</dbReference>
<dbReference type="Pfam" id="PF00571">
    <property type="entry name" value="CBS"/>
    <property type="match status" value="2"/>
</dbReference>
<dbReference type="Pfam" id="PF03471">
    <property type="entry name" value="CorC_HlyC"/>
    <property type="match status" value="1"/>
</dbReference>
<accession>F3Z0U6</accession>
<dbReference type="SUPFAM" id="SSF54631">
    <property type="entry name" value="CBS-domain pair"/>
    <property type="match status" value="1"/>
</dbReference>
<dbReference type="InterPro" id="IPR016169">
    <property type="entry name" value="FAD-bd_PCMH_sub2"/>
</dbReference>
<feature type="domain" description="CBS" evidence="4">
    <location>
        <begin position="128"/>
        <end position="188"/>
    </location>
</feature>
<dbReference type="InterPro" id="IPR046342">
    <property type="entry name" value="CBS_dom_sf"/>
</dbReference>
<evidence type="ECO:0000313" key="5">
    <source>
        <dbReference type="EMBL" id="EGJ51024.1"/>
    </source>
</evidence>
<evidence type="ECO:0000256" key="2">
    <source>
        <dbReference type="ARBA" id="ARBA00023122"/>
    </source>
</evidence>
<dbReference type="HOGENOM" id="CLU_015237_3_0_7"/>
<dbReference type="AlphaFoldDB" id="F3Z0U6"/>
<evidence type="ECO:0000259" key="4">
    <source>
        <dbReference type="PROSITE" id="PS51371"/>
    </source>
</evidence>
<dbReference type="InterPro" id="IPR005170">
    <property type="entry name" value="Transptr-assoc_dom"/>
</dbReference>
<dbReference type="InterPro" id="IPR044751">
    <property type="entry name" value="Ion_transp-like_CBS"/>
</dbReference>
<dbReference type="KEGG" id="daf:Desaf_2709"/>
<dbReference type="SUPFAM" id="SSF56176">
    <property type="entry name" value="FAD-binding/transporter-associated domain-like"/>
    <property type="match status" value="1"/>
</dbReference>
<reference evidence="5 6" key="1">
    <citation type="journal article" date="2011" name="J. Bacteriol.">
        <title>Genome sequence of the mercury-methylating and pleomorphic Desulfovibrio africanus Strain Walvis Bay.</title>
        <authorList>
            <person name="Brown S.D."/>
            <person name="Wall J.D."/>
            <person name="Kucken A.M."/>
            <person name="Gilmour C.C."/>
            <person name="Podar M."/>
            <person name="Brandt C.C."/>
            <person name="Teshima H."/>
            <person name="Detter J.C."/>
            <person name="Han C.S."/>
            <person name="Land M.L."/>
            <person name="Lucas S."/>
            <person name="Han J."/>
            <person name="Pennacchio L."/>
            <person name="Nolan M."/>
            <person name="Pitluck S."/>
            <person name="Woyke T."/>
            <person name="Goodwin L."/>
            <person name="Palumbo A.V."/>
            <person name="Elias D.A."/>
        </authorList>
    </citation>
    <scope>NUCLEOTIDE SEQUENCE [LARGE SCALE GENOMIC DNA]</scope>
    <source>
        <strain evidence="5 6">Walvis Bay</strain>
    </source>
</reference>
<keyword evidence="1" id="KW-0677">Repeat</keyword>
<sequence>MDDNQSDSIWVHIKNLFRGKDDEMPLEKAILEAKEEGDLAAEDTTMLLNVLRLSRLSVHEIMIPRTDMICAEVTDSIQQLGQLIVEHGHSRIPIYEDDKDNIVGLIYTKDLLPAMLGNSKAELTIRDILRPAMFVPENKNARDMLREFLARRMHMAIALDEYGGTSGLVTLEDVIEQIVGDIEDEHDIQEPEEILFLDNGQLRVSGRMALEDLNEESGMRLSSDQVETIGGYLCELTGRVPRSGDSFVVQGRKITVAEADKKQVKWITISAPEALPAGGTDSR</sequence>
<feature type="domain" description="CBS" evidence="4">
    <location>
        <begin position="62"/>
        <end position="122"/>
    </location>
</feature>
<dbReference type="Proteomes" id="UP000007844">
    <property type="component" value="Chromosome"/>
</dbReference>
<dbReference type="PROSITE" id="PS51371">
    <property type="entry name" value="CBS"/>
    <property type="match status" value="2"/>
</dbReference>
<dbReference type="STRING" id="690850.Desaf_2709"/>
<dbReference type="GO" id="GO:0005886">
    <property type="term" value="C:plasma membrane"/>
    <property type="evidence" value="ECO:0007669"/>
    <property type="project" value="TreeGrafter"/>
</dbReference>
<dbReference type="CDD" id="cd04590">
    <property type="entry name" value="CBS_pair_CorC_HlyC_assoc"/>
    <property type="match status" value="1"/>
</dbReference>
<keyword evidence="6" id="KW-1185">Reference proteome</keyword>
<proteinExistence type="predicted"/>
<dbReference type="FunFam" id="3.10.580.10:FF:000002">
    <property type="entry name" value="Magnesium/cobalt efflux protein CorC"/>
    <property type="match status" value="1"/>
</dbReference>
<evidence type="ECO:0000313" key="6">
    <source>
        <dbReference type="Proteomes" id="UP000007844"/>
    </source>
</evidence>
<dbReference type="InterPro" id="IPR000644">
    <property type="entry name" value="CBS_dom"/>
</dbReference>
<evidence type="ECO:0000256" key="1">
    <source>
        <dbReference type="ARBA" id="ARBA00022737"/>
    </source>
</evidence>
<dbReference type="SMART" id="SM01091">
    <property type="entry name" value="CorC_HlyC"/>
    <property type="match status" value="1"/>
</dbReference>
<dbReference type="PANTHER" id="PTHR22777">
    <property type="entry name" value="HEMOLYSIN-RELATED"/>
    <property type="match status" value="1"/>
</dbReference>
<dbReference type="eggNOG" id="COG1253">
    <property type="taxonomic scope" value="Bacteria"/>
</dbReference>